<organism evidence="2 3">
    <name type="scientific">Pandoraea terrigena</name>
    <dbReference type="NCBI Taxonomy" id="2508292"/>
    <lineage>
        <taxon>Bacteria</taxon>
        <taxon>Pseudomonadati</taxon>
        <taxon>Pseudomonadota</taxon>
        <taxon>Betaproteobacteria</taxon>
        <taxon>Burkholderiales</taxon>
        <taxon>Burkholderiaceae</taxon>
        <taxon>Pandoraea</taxon>
    </lineage>
</organism>
<accession>A0A5E4VQE3</accession>
<reference evidence="2 3" key="1">
    <citation type="submission" date="2019-08" db="EMBL/GenBank/DDBJ databases">
        <authorList>
            <person name="Peeters C."/>
        </authorList>
    </citation>
    <scope>NUCLEOTIDE SEQUENCE [LARGE SCALE GENOMIC DNA]</scope>
    <source>
        <strain evidence="2 3">LMG 31013</strain>
    </source>
</reference>
<evidence type="ECO:0000313" key="2">
    <source>
        <dbReference type="EMBL" id="VVE13484.1"/>
    </source>
</evidence>
<evidence type="ECO:0000313" key="3">
    <source>
        <dbReference type="Proteomes" id="UP000334380"/>
    </source>
</evidence>
<dbReference type="EMBL" id="CABPRU010000006">
    <property type="protein sequence ID" value="VVE13484.1"/>
    <property type="molecule type" value="Genomic_DNA"/>
</dbReference>
<proteinExistence type="predicted"/>
<feature type="compositionally biased region" description="Basic residues" evidence="1">
    <location>
        <begin position="66"/>
        <end position="75"/>
    </location>
</feature>
<feature type="region of interest" description="Disordered" evidence="1">
    <location>
        <begin position="146"/>
        <end position="165"/>
    </location>
</feature>
<dbReference type="AlphaFoldDB" id="A0A5E4VQE3"/>
<feature type="region of interest" description="Disordered" evidence="1">
    <location>
        <begin position="119"/>
        <end position="140"/>
    </location>
</feature>
<evidence type="ECO:0000256" key="1">
    <source>
        <dbReference type="SAM" id="MobiDB-lite"/>
    </source>
</evidence>
<name>A0A5E4VQE3_9BURK</name>
<feature type="compositionally biased region" description="Basic residues" evidence="1">
    <location>
        <begin position="119"/>
        <end position="138"/>
    </location>
</feature>
<dbReference type="Proteomes" id="UP000334380">
    <property type="component" value="Unassembled WGS sequence"/>
</dbReference>
<feature type="region of interest" description="Disordered" evidence="1">
    <location>
        <begin position="66"/>
        <end position="97"/>
    </location>
</feature>
<protein>
    <submittedName>
        <fullName evidence="2">Uncharacterized protein</fullName>
    </submittedName>
</protein>
<sequence length="188" mass="21012">MEGRHRIEVSSLPLYIKRAMFQSRVIRSPCLDASPRLIARLPLALVIAPSPVRRVSFGSTLRASLRHRPARRRPRLVQSGPARRTSEYRIGDPDPQPPMLPNAWRGFSSGQRHHVPVFASRRRPPTPTCHRRSPHQPCRRCAGLAGRTASRVPSTSPPMRRSGAMRWRVPSRCGRAMTGAEPCGPANT</sequence>
<gene>
    <name evidence="2" type="ORF">PTE31013_02775</name>
</gene>
<keyword evidence="3" id="KW-1185">Reference proteome</keyword>